<evidence type="ECO:0000256" key="1">
    <source>
        <dbReference type="SAM" id="MobiDB-lite"/>
    </source>
</evidence>
<feature type="region of interest" description="Disordered" evidence="1">
    <location>
        <begin position="55"/>
        <end position="130"/>
    </location>
</feature>
<comment type="caution">
    <text evidence="2">The sequence shown here is derived from an EMBL/GenBank/DDBJ whole genome shotgun (WGS) entry which is preliminary data.</text>
</comment>
<sequence length="130" mass="14590">MIMALTINRDRELEEYRFKSLHKPSFTNPASQTQLHKPSFIFCGVTRQSSKLRLSRLNLNTPATHSTHPPPATHSTHPPPATHSTHPPPATRHSLNTPATRHPLNTPATRHPPPTQLTSVKPQHTRHPLN</sequence>
<evidence type="ECO:0000313" key="3">
    <source>
        <dbReference type="Proteomes" id="UP001519460"/>
    </source>
</evidence>
<keyword evidence="3" id="KW-1185">Reference proteome</keyword>
<evidence type="ECO:0000313" key="2">
    <source>
        <dbReference type="EMBL" id="KAK7495531.1"/>
    </source>
</evidence>
<organism evidence="2 3">
    <name type="scientific">Batillaria attramentaria</name>
    <dbReference type="NCBI Taxonomy" id="370345"/>
    <lineage>
        <taxon>Eukaryota</taxon>
        <taxon>Metazoa</taxon>
        <taxon>Spiralia</taxon>
        <taxon>Lophotrochozoa</taxon>
        <taxon>Mollusca</taxon>
        <taxon>Gastropoda</taxon>
        <taxon>Caenogastropoda</taxon>
        <taxon>Sorbeoconcha</taxon>
        <taxon>Cerithioidea</taxon>
        <taxon>Batillariidae</taxon>
        <taxon>Batillaria</taxon>
    </lineage>
</organism>
<dbReference type="EMBL" id="JACVVK020000074">
    <property type="protein sequence ID" value="KAK7495531.1"/>
    <property type="molecule type" value="Genomic_DNA"/>
</dbReference>
<dbReference type="AlphaFoldDB" id="A0ABD0L8E0"/>
<feature type="compositionally biased region" description="Pro residues" evidence="1">
    <location>
        <begin position="68"/>
        <end position="90"/>
    </location>
</feature>
<proteinExistence type="predicted"/>
<name>A0ABD0L8E0_9CAEN</name>
<accession>A0ABD0L8E0</accession>
<dbReference type="Proteomes" id="UP001519460">
    <property type="component" value="Unassembled WGS sequence"/>
</dbReference>
<protein>
    <submittedName>
        <fullName evidence="2">Uncharacterized protein</fullName>
    </submittedName>
</protein>
<feature type="compositionally biased region" description="Low complexity" evidence="1">
    <location>
        <begin position="55"/>
        <end position="67"/>
    </location>
</feature>
<reference evidence="2 3" key="1">
    <citation type="journal article" date="2023" name="Sci. Data">
        <title>Genome assembly of the Korean intertidal mud-creeper Batillaria attramentaria.</title>
        <authorList>
            <person name="Patra A.K."/>
            <person name="Ho P.T."/>
            <person name="Jun S."/>
            <person name="Lee S.J."/>
            <person name="Kim Y."/>
            <person name="Won Y.J."/>
        </authorList>
    </citation>
    <scope>NUCLEOTIDE SEQUENCE [LARGE SCALE GENOMIC DNA]</scope>
    <source>
        <strain evidence="2">Wonlab-2016</strain>
    </source>
</reference>
<gene>
    <name evidence="2" type="ORF">BaRGS_00013229</name>
</gene>